<evidence type="ECO:0000313" key="3">
    <source>
        <dbReference type="Proteomes" id="UP000800094"/>
    </source>
</evidence>
<reference evidence="2" key="1">
    <citation type="journal article" date="2020" name="Stud. Mycol.">
        <title>101 Dothideomycetes genomes: a test case for predicting lifestyles and emergence of pathogens.</title>
        <authorList>
            <person name="Haridas S."/>
            <person name="Albert R."/>
            <person name="Binder M."/>
            <person name="Bloem J."/>
            <person name="Labutti K."/>
            <person name="Salamov A."/>
            <person name="Andreopoulos B."/>
            <person name="Baker S."/>
            <person name="Barry K."/>
            <person name="Bills G."/>
            <person name="Bluhm B."/>
            <person name="Cannon C."/>
            <person name="Castanera R."/>
            <person name="Culley D."/>
            <person name="Daum C."/>
            <person name="Ezra D."/>
            <person name="Gonzalez J."/>
            <person name="Henrissat B."/>
            <person name="Kuo A."/>
            <person name="Liang C."/>
            <person name="Lipzen A."/>
            <person name="Lutzoni F."/>
            <person name="Magnuson J."/>
            <person name="Mondo S."/>
            <person name="Nolan M."/>
            <person name="Ohm R."/>
            <person name="Pangilinan J."/>
            <person name="Park H.-J."/>
            <person name="Ramirez L."/>
            <person name="Alfaro M."/>
            <person name="Sun H."/>
            <person name="Tritt A."/>
            <person name="Yoshinaga Y."/>
            <person name="Zwiers L.-H."/>
            <person name="Turgeon B."/>
            <person name="Goodwin S."/>
            <person name="Spatafora J."/>
            <person name="Crous P."/>
            <person name="Grigoriev I."/>
        </authorList>
    </citation>
    <scope>NUCLEOTIDE SEQUENCE</scope>
    <source>
        <strain evidence="2">CBS 122368</strain>
    </source>
</reference>
<proteinExistence type="predicted"/>
<keyword evidence="3" id="KW-1185">Reference proteome</keyword>
<gene>
    <name evidence="2" type="ORF">BU26DRAFT_178565</name>
</gene>
<dbReference type="AlphaFoldDB" id="A0A6A6HUN1"/>
<evidence type="ECO:0000313" key="2">
    <source>
        <dbReference type="EMBL" id="KAF2241472.1"/>
    </source>
</evidence>
<dbReference type="GeneID" id="54573696"/>
<feature type="region of interest" description="Disordered" evidence="1">
    <location>
        <begin position="83"/>
        <end position="108"/>
    </location>
</feature>
<name>A0A6A6HUN1_9PLEO</name>
<feature type="compositionally biased region" description="Low complexity" evidence="1">
    <location>
        <begin position="83"/>
        <end position="94"/>
    </location>
</feature>
<dbReference type="EMBL" id="ML987212">
    <property type="protein sequence ID" value="KAF2241472.1"/>
    <property type="molecule type" value="Genomic_DNA"/>
</dbReference>
<evidence type="ECO:0000256" key="1">
    <source>
        <dbReference type="SAM" id="MobiDB-lite"/>
    </source>
</evidence>
<sequence>MTSLTLCGGGASTGTAGAGLVTGQTEGIPFIEHQRARIRGRSRCRYAVGRQDFGVAIASRTLGKRWCASTLYRNRAWRSHASASAMGGSQASTAVRERSCGLDPTFQA</sequence>
<dbReference type="RefSeq" id="XP_033676476.1">
    <property type="nucleotide sequence ID" value="XM_033820366.1"/>
</dbReference>
<accession>A0A6A6HUN1</accession>
<protein>
    <submittedName>
        <fullName evidence="2">Uncharacterized protein</fullName>
    </submittedName>
</protein>
<dbReference type="Proteomes" id="UP000800094">
    <property type="component" value="Unassembled WGS sequence"/>
</dbReference>
<organism evidence="2 3">
    <name type="scientific">Trematosphaeria pertusa</name>
    <dbReference type="NCBI Taxonomy" id="390896"/>
    <lineage>
        <taxon>Eukaryota</taxon>
        <taxon>Fungi</taxon>
        <taxon>Dikarya</taxon>
        <taxon>Ascomycota</taxon>
        <taxon>Pezizomycotina</taxon>
        <taxon>Dothideomycetes</taxon>
        <taxon>Pleosporomycetidae</taxon>
        <taxon>Pleosporales</taxon>
        <taxon>Massarineae</taxon>
        <taxon>Trematosphaeriaceae</taxon>
        <taxon>Trematosphaeria</taxon>
    </lineage>
</organism>